<dbReference type="SMART" id="SM00066">
    <property type="entry name" value="GAL4"/>
    <property type="match status" value="1"/>
</dbReference>
<keyword evidence="1" id="KW-0539">Nucleus</keyword>
<evidence type="ECO:0000256" key="1">
    <source>
        <dbReference type="ARBA" id="ARBA00023242"/>
    </source>
</evidence>
<feature type="domain" description="Zn(2)-C6 fungal-type" evidence="2">
    <location>
        <begin position="7"/>
        <end position="31"/>
    </location>
</feature>
<dbReference type="CDD" id="cd00067">
    <property type="entry name" value="GAL4"/>
    <property type="match status" value="1"/>
</dbReference>
<organism evidence="3 4">
    <name type="scientific">Botrytis elliptica</name>
    <dbReference type="NCBI Taxonomy" id="278938"/>
    <lineage>
        <taxon>Eukaryota</taxon>
        <taxon>Fungi</taxon>
        <taxon>Dikarya</taxon>
        <taxon>Ascomycota</taxon>
        <taxon>Pezizomycotina</taxon>
        <taxon>Leotiomycetes</taxon>
        <taxon>Helotiales</taxon>
        <taxon>Sclerotiniaceae</taxon>
        <taxon>Botrytis</taxon>
    </lineage>
</organism>
<gene>
    <name evidence="3" type="ORF">BELL_0406g00040</name>
</gene>
<dbReference type="Gene3D" id="4.10.240.10">
    <property type="entry name" value="Zn(2)-C6 fungal-type DNA-binding domain"/>
    <property type="match status" value="1"/>
</dbReference>
<accession>A0A4Z1JUM4</accession>
<dbReference type="EMBL" id="PQXM01000404">
    <property type="protein sequence ID" value="TGO72933.1"/>
    <property type="molecule type" value="Genomic_DNA"/>
</dbReference>
<dbReference type="InterPro" id="IPR001138">
    <property type="entry name" value="Zn2Cys6_DnaBD"/>
</dbReference>
<dbReference type="GO" id="GO:0008270">
    <property type="term" value="F:zinc ion binding"/>
    <property type="evidence" value="ECO:0007669"/>
    <property type="project" value="InterPro"/>
</dbReference>
<dbReference type="InterPro" id="IPR053178">
    <property type="entry name" value="Osmoadaptation_assoc"/>
</dbReference>
<evidence type="ECO:0000259" key="2">
    <source>
        <dbReference type="PROSITE" id="PS50048"/>
    </source>
</evidence>
<name>A0A4Z1JUM4_9HELO</name>
<dbReference type="AlphaFoldDB" id="A0A4Z1JUM4"/>
<keyword evidence="4" id="KW-1185">Reference proteome</keyword>
<dbReference type="PANTHER" id="PTHR38111:SF2">
    <property type="entry name" value="FINGER DOMAIN PROTEIN, PUTATIVE (AFU_ORTHOLOGUE AFUA_1G01560)-RELATED"/>
    <property type="match status" value="1"/>
</dbReference>
<dbReference type="InterPro" id="IPR036864">
    <property type="entry name" value="Zn2-C6_fun-type_DNA-bd_sf"/>
</dbReference>
<dbReference type="SUPFAM" id="SSF57701">
    <property type="entry name" value="Zn2/Cys6 DNA-binding domain"/>
    <property type="match status" value="1"/>
</dbReference>
<dbReference type="Proteomes" id="UP000297229">
    <property type="component" value="Unassembled WGS sequence"/>
</dbReference>
<protein>
    <recommendedName>
        <fullName evidence="2">Zn(2)-C6 fungal-type domain-containing protein</fullName>
    </recommendedName>
</protein>
<sequence>MGRPKTCRRRHVKCDEKAPGCDRCENAGYECEGYTQDFRFVNEVSRTLQNVRRTLPATVTGPREESRPIIPRDLNLSAFQDDIYISFLLSKLAPNSIVPNTWMRTQANDSTSPTAKHSLLALSSIYFGRIHHLEDILKQGSRWYCNALRCLSKDLQDSEKAWSLSVLSSASMLQIYEFIAPSSESAWLTHAGGIGRLLELRGPEMHQSHIERHIFECNRANVLWGYWMRGERCFLERPEWKSVPWALEPASKAALSYLEDILYNIPGMIRDARKLQDPELQPTRKNLSHSKLSNNIFEHFSQLSEWRATWEQNNPNSRAEVPTQRHTDSSPPYPTMICFSTLLQANEILLYNATLLLSLKLGFKTIGHPFEDMITHFLPSRNTSRKSLTSLGIALNIRAVATEMCKIIEYCLSLHHDIAPSFLFFLLSVAHLGFEPSSIQAQWLDRIQKQVAEWTGMITGSDNHVSGRSVFELD</sequence>
<comment type="caution">
    <text evidence="3">The sequence shown here is derived from an EMBL/GenBank/DDBJ whole genome shotgun (WGS) entry which is preliminary data.</text>
</comment>
<dbReference type="Pfam" id="PF00172">
    <property type="entry name" value="Zn_clus"/>
    <property type="match status" value="1"/>
</dbReference>
<evidence type="ECO:0000313" key="4">
    <source>
        <dbReference type="Proteomes" id="UP000297229"/>
    </source>
</evidence>
<reference evidence="3 4" key="1">
    <citation type="submission" date="2017-12" db="EMBL/GenBank/DDBJ databases">
        <title>Comparative genomics of Botrytis spp.</title>
        <authorList>
            <person name="Valero-Jimenez C.A."/>
            <person name="Tapia P."/>
            <person name="Veloso J."/>
            <person name="Silva-Moreno E."/>
            <person name="Staats M."/>
            <person name="Valdes J.H."/>
            <person name="Van Kan J.A.L."/>
        </authorList>
    </citation>
    <scope>NUCLEOTIDE SEQUENCE [LARGE SCALE GENOMIC DNA]</scope>
    <source>
        <strain evidence="3 4">Be9601</strain>
    </source>
</reference>
<dbReference type="PROSITE" id="PS50048">
    <property type="entry name" value="ZN2_CY6_FUNGAL_2"/>
    <property type="match status" value="1"/>
</dbReference>
<dbReference type="STRING" id="278938.A0A4Z1JUM4"/>
<dbReference type="PANTHER" id="PTHR38111">
    <property type="entry name" value="ZN(2)-C6 FUNGAL-TYPE DOMAIN-CONTAINING PROTEIN-RELATED"/>
    <property type="match status" value="1"/>
</dbReference>
<evidence type="ECO:0000313" key="3">
    <source>
        <dbReference type="EMBL" id="TGO72933.1"/>
    </source>
</evidence>
<dbReference type="GO" id="GO:0000981">
    <property type="term" value="F:DNA-binding transcription factor activity, RNA polymerase II-specific"/>
    <property type="evidence" value="ECO:0007669"/>
    <property type="project" value="InterPro"/>
</dbReference>
<proteinExistence type="predicted"/>